<keyword evidence="10" id="KW-1185">Reference proteome</keyword>
<dbReference type="Pfam" id="PF02321">
    <property type="entry name" value="OEP"/>
    <property type="match status" value="1"/>
</dbReference>
<name>A0A5B1CE08_9BACT</name>
<dbReference type="GO" id="GO:0015288">
    <property type="term" value="F:porin activity"/>
    <property type="evidence" value="ECO:0007669"/>
    <property type="project" value="TreeGrafter"/>
</dbReference>
<keyword evidence="6" id="KW-0472">Membrane</keyword>
<dbReference type="PANTHER" id="PTHR30026:SF23">
    <property type="entry name" value="TO APRF-PUTATIVE OUTER MEMBRANE EFFLUX PROTEIN OR SECRETED ALKALINE PHOSPHATASE-RELATED"/>
    <property type="match status" value="1"/>
</dbReference>
<dbReference type="EMBL" id="VRLW01000001">
    <property type="protein sequence ID" value="KAA1257584.1"/>
    <property type="molecule type" value="Genomic_DNA"/>
</dbReference>
<keyword evidence="4" id="KW-1134">Transmembrane beta strand</keyword>
<accession>A0A5B1CE08</accession>
<dbReference type="OrthoDB" id="234964at2"/>
<dbReference type="GO" id="GO:0009279">
    <property type="term" value="C:cell outer membrane"/>
    <property type="evidence" value="ECO:0007669"/>
    <property type="project" value="UniProtKB-SubCell"/>
</dbReference>
<evidence type="ECO:0000256" key="8">
    <source>
        <dbReference type="SAM" id="MobiDB-lite"/>
    </source>
</evidence>
<evidence type="ECO:0000256" key="5">
    <source>
        <dbReference type="ARBA" id="ARBA00022692"/>
    </source>
</evidence>
<comment type="subcellular location">
    <subcellularLocation>
        <location evidence="1">Cell outer membrane</location>
    </subcellularLocation>
</comment>
<dbReference type="GO" id="GO:1990281">
    <property type="term" value="C:efflux pump complex"/>
    <property type="evidence" value="ECO:0007669"/>
    <property type="project" value="TreeGrafter"/>
</dbReference>
<evidence type="ECO:0000256" key="1">
    <source>
        <dbReference type="ARBA" id="ARBA00004442"/>
    </source>
</evidence>
<dbReference type="AlphaFoldDB" id="A0A5B1CE08"/>
<organism evidence="9 10">
    <name type="scientific">Rubripirellula obstinata</name>
    <dbReference type="NCBI Taxonomy" id="406547"/>
    <lineage>
        <taxon>Bacteria</taxon>
        <taxon>Pseudomonadati</taxon>
        <taxon>Planctomycetota</taxon>
        <taxon>Planctomycetia</taxon>
        <taxon>Pirellulales</taxon>
        <taxon>Pirellulaceae</taxon>
        <taxon>Rubripirellula</taxon>
    </lineage>
</organism>
<evidence type="ECO:0000256" key="6">
    <source>
        <dbReference type="ARBA" id="ARBA00023136"/>
    </source>
</evidence>
<reference evidence="9 10" key="1">
    <citation type="submission" date="2019-08" db="EMBL/GenBank/DDBJ databases">
        <title>Deep-cultivation of Planctomycetes and their phenomic and genomic characterization uncovers novel biology.</title>
        <authorList>
            <person name="Wiegand S."/>
            <person name="Jogler M."/>
            <person name="Boedeker C."/>
            <person name="Pinto D."/>
            <person name="Vollmers J."/>
            <person name="Rivas-Marin E."/>
            <person name="Kohn T."/>
            <person name="Peeters S.H."/>
            <person name="Heuer A."/>
            <person name="Rast P."/>
            <person name="Oberbeckmann S."/>
            <person name="Bunk B."/>
            <person name="Jeske O."/>
            <person name="Meyerdierks A."/>
            <person name="Storesund J.E."/>
            <person name="Kallscheuer N."/>
            <person name="Luecker S."/>
            <person name="Lage O.M."/>
            <person name="Pohl T."/>
            <person name="Merkel B.J."/>
            <person name="Hornburger P."/>
            <person name="Mueller R.-W."/>
            <person name="Bruemmer F."/>
            <person name="Labrenz M."/>
            <person name="Spormann A.M."/>
            <person name="Op Den Camp H."/>
            <person name="Overmann J."/>
            <person name="Amann R."/>
            <person name="Jetten M.S.M."/>
            <person name="Mascher T."/>
            <person name="Medema M.H."/>
            <person name="Devos D.P."/>
            <person name="Kaster A.-K."/>
            <person name="Ovreas L."/>
            <person name="Rohde M."/>
            <person name="Galperin M.Y."/>
            <person name="Jogler C."/>
        </authorList>
    </citation>
    <scope>NUCLEOTIDE SEQUENCE [LARGE SCALE GENOMIC DNA]</scope>
    <source>
        <strain evidence="9 10">LF1</strain>
    </source>
</reference>
<keyword evidence="7" id="KW-0998">Cell outer membrane</keyword>
<dbReference type="InterPro" id="IPR051906">
    <property type="entry name" value="TolC-like"/>
</dbReference>
<comment type="caution">
    <text evidence="9">The sequence shown here is derived from an EMBL/GenBank/DDBJ whole genome shotgun (WGS) entry which is preliminary data.</text>
</comment>
<dbReference type="Proteomes" id="UP000322699">
    <property type="component" value="Unassembled WGS sequence"/>
</dbReference>
<proteinExistence type="inferred from homology"/>
<feature type="compositionally biased region" description="Basic and acidic residues" evidence="8">
    <location>
        <begin position="825"/>
        <end position="834"/>
    </location>
</feature>
<gene>
    <name evidence="9" type="ORF">LF1_00710</name>
</gene>
<evidence type="ECO:0000313" key="9">
    <source>
        <dbReference type="EMBL" id="KAA1257584.1"/>
    </source>
</evidence>
<dbReference type="SUPFAM" id="SSF56954">
    <property type="entry name" value="Outer membrane efflux proteins (OEP)"/>
    <property type="match status" value="1"/>
</dbReference>
<keyword evidence="3" id="KW-0813">Transport</keyword>
<evidence type="ECO:0000256" key="3">
    <source>
        <dbReference type="ARBA" id="ARBA00022448"/>
    </source>
</evidence>
<feature type="compositionally biased region" description="Polar residues" evidence="8">
    <location>
        <begin position="749"/>
        <end position="767"/>
    </location>
</feature>
<dbReference type="GO" id="GO:0015562">
    <property type="term" value="F:efflux transmembrane transporter activity"/>
    <property type="evidence" value="ECO:0007669"/>
    <property type="project" value="InterPro"/>
</dbReference>
<protein>
    <submittedName>
        <fullName evidence="9">Outer membrane efflux protein</fullName>
    </submittedName>
</protein>
<dbReference type="Gene3D" id="1.20.1600.10">
    <property type="entry name" value="Outer membrane efflux proteins (OEP)"/>
    <property type="match status" value="1"/>
</dbReference>
<feature type="region of interest" description="Disordered" evidence="8">
    <location>
        <begin position="787"/>
        <end position="859"/>
    </location>
</feature>
<evidence type="ECO:0000256" key="7">
    <source>
        <dbReference type="ARBA" id="ARBA00023237"/>
    </source>
</evidence>
<evidence type="ECO:0000313" key="10">
    <source>
        <dbReference type="Proteomes" id="UP000322699"/>
    </source>
</evidence>
<dbReference type="PANTHER" id="PTHR30026">
    <property type="entry name" value="OUTER MEMBRANE PROTEIN TOLC"/>
    <property type="match status" value="1"/>
</dbReference>
<evidence type="ECO:0000256" key="2">
    <source>
        <dbReference type="ARBA" id="ARBA00007613"/>
    </source>
</evidence>
<evidence type="ECO:0000256" key="4">
    <source>
        <dbReference type="ARBA" id="ARBA00022452"/>
    </source>
</evidence>
<comment type="similarity">
    <text evidence="2">Belongs to the outer membrane factor (OMF) (TC 1.B.17) family.</text>
</comment>
<keyword evidence="5" id="KW-0812">Transmembrane</keyword>
<feature type="region of interest" description="Disordered" evidence="8">
    <location>
        <begin position="749"/>
        <end position="771"/>
    </location>
</feature>
<sequence precursor="true">MQLSMGRSVGAALRGQHRRFGGAIRQGSDRFRIAWTLTITSGVADATVMPGDPIVQPCVHYRRCHRYDETDRIRRQAGHRNHGSFCAPPQNRAATDIPTLIVLKLVTLNSRRNERRICIPIQWVVMLVATVALTGLCPSEVLAQELTVSPIPIDAMQIAPVQIDPVQIDPVQIAPVQLNQPQYDRLMIESPLTDPVQPGPIQPDPIQPDPIQQPIEIIRGDSQRVAAHWWDQRASESLFDQPTWVAFGLDTVLLDTLDNSPRIKIVASQASVAIERIVQQDAVFDARVLFDSRVNRNNDPVGNTLTTGGPPRLVEENLTASGGIQRTTRRGGLLDVSQQLGLANSNSTFFLPEEQGNSRLSLSLTQPLMSRSGQFYNERLLTQARIDSRVSWQDMRVEVETRISEVVTAYWRLYELRCHYLQTLELLERGKSIEAFLTARMDFDAGEIELAKVRGRIARRVDREVRLRAEIKRQQVGLAVLVGSEALTTAMSSMEMIPSDLPSPPTTTWKLRDAVRTGIENRNEIRSATAQLEAAALSIRVTRAELEPQLSAVFETYLAGLNGNNRVFNSWTDQFTQGGPGMAAGLQYELPYGRRAAKSRYREAQYRYQMRSEELREVVQRSQAEIEDALVSVNAAMESQETKKRLLETAVLEEKILTGRWEALAGDGSSVGVVLETLLDAQSRRTDAERELVSAQTEYVIAVVQLQRAMGTLLQQTGTTPIQDRSNNSVQFVQDASAIDQMQETSFYDSTQDQPIQNPAMQESVSQPLADEHTSVFAKPSNAKIVYIDPPNLNPPNLDQASLDQAGLDPPSKPQQESMQPLVAPRRDDVHQLIDTDWLEDAMYGDSKSNPELNEETMP</sequence>
<dbReference type="InterPro" id="IPR003423">
    <property type="entry name" value="OMP_efflux"/>
</dbReference>